<name>A0AAV5WTM8_9BILA</name>
<comment type="caution">
    <text evidence="1">The sequence shown here is derived from an EMBL/GenBank/DDBJ whole genome shotgun (WGS) entry which is preliminary data.</text>
</comment>
<evidence type="ECO:0000313" key="1">
    <source>
        <dbReference type="EMBL" id="GMT33985.1"/>
    </source>
</evidence>
<gene>
    <name evidence="1" type="ORF">PFISCL1PPCAC_25282</name>
</gene>
<proteinExistence type="predicted"/>
<accession>A0AAV5WTM8</accession>
<organism evidence="1 2">
    <name type="scientific">Pristionchus fissidentatus</name>
    <dbReference type="NCBI Taxonomy" id="1538716"/>
    <lineage>
        <taxon>Eukaryota</taxon>
        <taxon>Metazoa</taxon>
        <taxon>Ecdysozoa</taxon>
        <taxon>Nematoda</taxon>
        <taxon>Chromadorea</taxon>
        <taxon>Rhabditida</taxon>
        <taxon>Rhabditina</taxon>
        <taxon>Diplogasteromorpha</taxon>
        <taxon>Diplogasteroidea</taxon>
        <taxon>Neodiplogasteridae</taxon>
        <taxon>Pristionchus</taxon>
    </lineage>
</organism>
<evidence type="ECO:0000313" key="2">
    <source>
        <dbReference type="Proteomes" id="UP001432322"/>
    </source>
</evidence>
<keyword evidence="2" id="KW-1185">Reference proteome</keyword>
<dbReference type="EMBL" id="BTSY01000006">
    <property type="protein sequence ID" value="GMT33985.1"/>
    <property type="molecule type" value="Genomic_DNA"/>
</dbReference>
<dbReference type="AlphaFoldDB" id="A0AAV5WTM8"/>
<sequence>LITCFLFLSSYSWCQSPTADENHLFNSLPDTLFSDIQSKQRFQQEVFRAAILELGDKVKYLMRFDPPQHCTRIIMCKTDGQKTCDDPDAKGNRVMLLPLEKKILDKDALNPEIYTGDVISIISTDNTLHFKNNGIKKKFSLKSNKVRIETSSFYCNIRVAEHNTNKEQIPGMKALTIKDYGDDTTPFQIGKAKPSTFRKYLGPVFRGNGDLSLANVNLEVEKDMQCPFPHEWSGFAKWEKSAKIGNSIWNNPSLRYSLSTTVTSSTATALDTDGKCGDSHAPYSIDIELDNTFDPIMNNGNNRCFGFALVFGVADAEWSNVDTKPISPSHTFEFYPASMILIGPDSEQARSLRVARDNIRRIRISFVTRKLQAGIKNQLSETQPYAVVEYGFLNSRVAGVREYFAIPKEIENIGNVRVFSEGLCNVRLVNAMLPISDVDHTNPTKWIEHMDPSNLCMRISGCDIMRQKA</sequence>
<protein>
    <submittedName>
        <fullName evidence="1">Uncharacterized protein</fullName>
    </submittedName>
</protein>
<feature type="non-terminal residue" evidence="1">
    <location>
        <position position="1"/>
    </location>
</feature>
<dbReference type="Proteomes" id="UP001432322">
    <property type="component" value="Unassembled WGS sequence"/>
</dbReference>
<reference evidence="1" key="1">
    <citation type="submission" date="2023-10" db="EMBL/GenBank/DDBJ databases">
        <title>Genome assembly of Pristionchus species.</title>
        <authorList>
            <person name="Yoshida K."/>
            <person name="Sommer R.J."/>
        </authorList>
    </citation>
    <scope>NUCLEOTIDE SEQUENCE</scope>
    <source>
        <strain evidence="1">RS5133</strain>
    </source>
</reference>